<dbReference type="Gene3D" id="1.20.1560.10">
    <property type="entry name" value="ABC transporter type 1, transmembrane domain"/>
    <property type="match status" value="1"/>
</dbReference>
<feature type="domain" description="ABC transporter" evidence="10">
    <location>
        <begin position="393"/>
        <end position="671"/>
    </location>
</feature>
<dbReference type="Pfam" id="PF06472">
    <property type="entry name" value="ABC_membrane_2"/>
    <property type="match status" value="1"/>
</dbReference>
<dbReference type="GO" id="GO:0005524">
    <property type="term" value="F:ATP binding"/>
    <property type="evidence" value="ECO:0007669"/>
    <property type="project" value="UniProtKB-KW"/>
</dbReference>
<dbReference type="PROSITE" id="PS50929">
    <property type="entry name" value="ABC_TM1F"/>
    <property type="match status" value="1"/>
</dbReference>
<dbReference type="OMA" id="KQFHDME"/>
<evidence type="ECO:0000259" key="11">
    <source>
        <dbReference type="PROSITE" id="PS50929"/>
    </source>
</evidence>
<keyword evidence="6 9" id="KW-1133">Transmembrane helix</keyword>
<feature type="transmembrane region" description="Helical" evidence="9">
    <location>
        <begin position="16"/>
        <end position="36"/>
    </location>
</feature>
<dbReference type="EMBL" id="JAGTXO010000011">
    <property type="protein sequence ID" value="KAG8465159.1"/>
    <property type="molecule type" value="Genomic_DNA"/>
</dbReference>
<dbReference type="Pfam" id="PF00005">
    <property type="entry name" value="ABC_tran"/>
    <property type="match status" value="1"/>
</dbReference>
<dbReference type="InterPro" id="IPR017871">
    <property type="entry name" value="ABC_transporter-like_CS"/>
</dbReference>
<sequence length="697" mass="74624">MATPYFRESDDAKRQLGGVLALTLLNAGISVLFSFVGRDFWTALSAKDTVHFYELMLRYAAALAIGTPISVQYKFARAALALSWRQWMTERLTALYLADRNYYEIDLRGDVDNPDQRLTEDIKYFTRVSLDFFITLLTSVIDLANFSIILLGIDARLFGAIVAYAAIGSAATVALGKPLVGLNYVQLSREADLRYLLVRLRENAESIAFFRGERQEALGASDRLRGAVENGRALLGVQRKLEFFTVGYRYLIQILPILVVAPLFFNGRIELGVISQSVGAFNHILSDLSLIVSEFEALSSFSAGIERLGGLVDQLGWETALANGTVSELLLPAAAAAAAAGGGAVREAEAEAATAFASAGLSAPAAEHAARVATRRAADGRAHAVDLEPTELLRLRGVSVCTPARDRTLSCHLSFTVREGAHILVTGGSGVGKSSLLRVLAGLWPAGEGELAWRADMLDLAPHAQGAHFAEQADRAGGADPAAGAERAPVARGAGAARGLLFLPQRPYCPLGTLREQLLYPRTVAEAAEWDSTGLRDVLRAVQLGGLLQRIEDLASRDGLPDALDVRCDWADVLSLGEQQRLGFARALTARPALLLLDESTSALDLVTEAAMYKLLSGLNGLTYVSVGHRPSLRRFHRVSLRLLPPDSGQPPAQLEPIADGQSGEDAVDESGEDAADELSVPKAAGARNAPAPPARQ</sequence>
<dbReference type="OrthoDB" id="422637at2759"/>
<reference evidence="12" key="1">
    <citation type="submission" date="2021-05" db="EMBL/GenBank/DDBJ databases">
        <title>The genome of the haptophyte Pavlova lutheri (Diacronema luteri, Pavlovales) - a model for lipid biosynthesis in eukaryotic algae.</title>
        <authorList>
            <person name="Hulatt C.J."/>
            <person name="Posewitz M.C."/>
        </authorList>
    </citation>
    <scope>NUCLEOTIDE SEQUENCE</scope>
    <source>
        <strain evidence="12">NIVA-4/92</strain>
    </source>
</reference>
<dbReference type="SMART" id="SM00382">
    <property type="entry name" value="AAA"/>
    <property type="match status" value="1"/>
</dbReference>
<dbReference type="Proteomes" id="UP000751190">
    <property type="component" value="Unassembled WGS sequence"/>
</dbReference>
<dbReference type="SUPFAM" id="SSF90123">
    <property type="entry name" value="ABC transporter transmembrane region"/>
    <property type="match status" value="1"/>
</dbReference>
<dbReference type="InterPro" id="IPR036640">
    <property type="entry name" value="ABC1_TM_sf"/>
</dbReference>
<dbReference type="PROSITE" id="PS50893">
    <property type="entry name" value="ABC_TRANSPORTER_2"/>
    <property type="match status" value="1"/>
</dbReference>
<protein>
    <submittedName>
        <fullName evidence="12">Uncharacterized protein</fullName>
    </submittedName>
</protein>
<keyword evidence="13" id="KW-1185">Reference proteome</keyword>
<evidence type="ECO:0000256" key="4">
    <source>
        <dbReference type="ARBA" id="ARBA00022741"/>
    </source>
</evidence>
<keyword evidence="2" id="KW-0813">Transport</keyword>
<evidence type="ECO:0000256" key="3">
    <source>
        <dbReference type="ARBA" id="ARBA00022692"/>
    </source>
</evidence>
<gene>
    <name evidence="12" type="ORF">KFE25_012522</name>
</gene>
<evidence type="ECO:0000259" key="10">
    <source>
        <dbReference type="PROSITE" id="PS50893"/>
    </source>
</evidence>
<keyword evidence="7 9" id="KW-0472">Membrane</keyword>
<dbReference type="PANTHER" id="PTHR11384">
    <property type="entry name" value="ATP-BINDING CASSETTE, SUB-FAMILY D MEMBER"/>
    <property type="match status" value="1"/>
</dbReference>
<dbReference type="InterPro" id="IPR003439">
    <property type="entry name" value="ABC_transporter-like_ATP-bd"/>
</dbReference>
<dbReference type="InterPro" id="IPR050835">
    <property type="entry name" value="ABC_transporter_sub-D"/>
</dbReference>
<keyword evidence="3 9" id="KW-0812">Transmembrane</keyword>
<accession>A0A8J6CA38</accession>
<evidence type="ECO:0000313" key="12">
    <source>
        <dbReference type="EMBL" id="KAG8465159.1"/>
    </source>
</evidence>
<dbReference type="PANTHER" id="PTHR11384:SF59">
    <property type="entry name" value="LYSOSOMAL COBALAMIN TRANSPORTER ABCD4"/>
    <property type="match status" value="1"/>
</dbReference>
<evidence type="ECO:0000256" key="2">
    <source>
        <dbReference type="ARBA" id="ARBA00022448"/>
    </source>
</evidence>
<dbReference type="Gene3D" id="3.40.50.300">
    <property type="entry name" value="P-loop containing nucleotide triphosphate hydrolases"/>
    <property type="match status" value="1"/>
</dbReference>
<dbReference type="CDD" id="cd03223">
    <property type="entry name" value="ABCD_peroxisomal_ALDP"/>
    <property type="match status" value="1"/>
</dbReference>
<evidence type="ECO:0000256" key="5">
    <source>
        <dbReference type="ARBA" id="ARBA00022840"/>
    </source>
</evidence>
<dbReference type="SUPFAM" id="SSF52540">
    <property type="entry name" value="P-loop containing nucleoside triphosphate hydrolases"/>
    <property type="match status" value="1"/>
</dbReference>
<keyword evidence="4" id="KW-0547">Nucleotide-binding</keyword>
<evidence type="ECO:0000313" key="13">
    <source>
        <dbReference type="Proteomes" id="UP000751190"/>
    </source>
</evidence>
<evidence type="ECO:0000256" key="1">
    <source>
        <dbReference type="ARBA" id="ARBA00008575"/>
    </source>
</evidence>
<organism evidence="12 13">
    <name type="scientific">Diacronema lutheri</name>
    <name type="common">Unicellular marine alga</name>
    <name type="synonym">Monochrysis lutheri</name>
    <dbReference type="NCBI Taxonomy" id="2081491"/>
    <lineage>
        <taxon>Eukaryota</taxon>
        <taxon>Haptista</taxon>
        <taxon>Haptophyta</taxon>
        <taxon>Pavlovophyceae</taxon>
        <taxon>Pavlovales</taxon>
        <taxon>Pavlovaceae</taxon>
        <taxon>Diacronema</taxon>
    </lineage>
</organism>
<evidence type="ECO:0000256" key="9">
    <source>
        <dbReference type="SAM" id="Phobius"/>
    </source>
</evidence>
<name>A0A8J6CA38_DIALT</name>
<proteinExistence type="inferred from homology"/>
<dbReference type="GO" id="GO:0016887">
    <property type="term" value="F:ATP hydrolysis activity"/>
    <property type="evidence" value="ECO:0007669"/>
    <property type="project" value="InterPro"/>
</dbReference>
<evidence type="ECO:0000256" key="7">
    <source>
        <dbReference type="ARBA" id="ARBA00023136"/>
    </source>
</evidence>
<dbReference type="InterPro" id="IPR003593">
    <property type="entry name" value="AAA+_ATPase"/>
</dbReference>
<dbReference type="GO" id="GO:0140359">
    <property type="term" value="F:ABC-type transporter activity"/>
    <property type="evidence" value="ECO:0007669"/>
    <property type="project" value="InterPro"/>
</dbReference>
<evidence type="ECO:0000256" key="8">
    <source>
        <dbReference type="SAM" id="MobiDB-lite"/>
    </source>
</evidence>
<comment type="similarity">
    <text evidence="1">Belongs to the ABC transporter superfamily. ABCD family. Peroxisomal fatty acyl CoA transporter (TC 3.A.1.203) subfamily.</text>
</comment>
<feature type="compositionally biased region" description="Acidic residues" evidence="8">
    <location>
        <begin position="666"/>
        <end position="677"/>
    </location>
</feature>
<feature type="transmembrane region" description="Helical" evidence="9">
    <location>
        <begin position="157"/>
        <end position="180"/>
    </location>
</feature>
<dbReference type="PROSITE" id="PS00211">
    <property type="entry name" value="ABC_TRANSPORTER_1"/>
    <property type="match status" value="1"/>
</dbReference>
<dbReference type="InterPro" id="IPR011527">
    <property type="entry name" value="ABC1_TM_dom"/>
</dbReference>
<feature type="domain" description="ABC transmembrane type-1" evidence="11">
    <location>
        <begin position="18"/>
        <end position="300"/>
    </location>
</feature>
<feature type="transmembrane region" description="Helical" evidence="9">
    <location>
        <begin position="248"/>
        <end position="265"/>
    </location>
</feature>
<feature type="region of interest" description="Disordered" evidence="8">
    <location>
        <begin position="643"/>
        <end position="697"/>
    </location>
</feature>
<dbReference type="GO" id="GO:0016020">
    <property type="term" value="C:membrane"/>
    <property type="evidence" value="ECO:0007669"/>
    <property type="project" value="InterPro"/>
</dbReference>
<feature type="transmembrane region" description="Helical" evidence="9">
    <location>
        <begin position="132"/>
        <end position="151"/>
    </location>
</feature>
<evidence type="ECO:0000256" key="6">
    <source>
        <dbReference type="ARBA" id="ARBA00022989"/>
    </source>
</evidence>
<dbReference type="InterPro" id="IPR027417">
    <property type="entry name" value="P-loop_NTPase"/>
</dbReference>
<dbReference type="AlphaFoldDB" id="A0A8J6CA38"/>
<keyword evidence="5" id="KW-0067">ATP-binding</keyword>
<comment type="caution">
    <text evidence="12">The sequence shown here is derived from an EMBL/GenBank/DDBJ whole genome shotgun (WGS) entry which is preliminary data.</text>
</comment>